<sequence>MSYQAKDGAKPAAPAFDYSAVVSSQLIGSLLNFFFYGILLIQIYIYRVCFPKDSIAMKCFVYFIFLSMTVCICLNAADVKSWFGDDFGNILRFAQGHLARFYSPIMGSIIVTLVQLFFCYRIFVIRRSAWPLSAIIALIAVAHCAGGVGIGIRTFISNAASRPPIQPVVLPLLWVVGAAIADILIAIVMTVLLYNATAVATTRDAIRRIVRVTVETNVITAGTAAIMVGLSLARPKTSLFIGPAIALPGIYANTLLLTLNNRILTRRSMDAAVSTLSAGTNISFGHSSGARKYSKTASAPPVPPRNPDRRTFDSERTATAARPLSADKSRWRPGDLGHAPPDDESVYRIGDDEDLGL</sequence>
<feature type="transmembrane region" description="Helical" evidence="2">
    <location>
        <begin position="59"/>
        <end position="77"/>
    </location>
</feature>
<organism evidence="4 5">
    <name type="scientific">Mycena belliarum</name>
    <dbReference type="NCBI Taxonomy" id="1033014"/>
    <lineage>
        <taxon>Eukaryota</taxon>
        <taxon>Fungi</taxon>
        <taxon>Dikarya</taxon>
        <taxon>Basidiomycota</taxon>
        <taxon>Agaricomycotina</taxon>
        <taxon>Agaricomycetes</taxon>
        <taxon>Agaricomycetidae</taxon>
        <taxon>Agaricales</taxon>
        <taxon>Marasmiineae</taxon>
        <taxon>Mycenaceae</taxon>
        <taxon>Mycena</taxon>
    </lineage>
</organism>
<dbReference type="AlphaFoldDB" id="A0AAD6XGP7"/>
<feature type="transmembrane region" description="Helical" evidence="2">
    <location>
        <begin position="101"/>
        <end position="120"/>
    </location>
</feature>
<dbReference type="EMBL" id="JARJCN010000071">
    <property type="protein sequence ID" value="KAJ7077693.1"/>
    <property type="molecule type" value="Genomic_DNA"/>
</dbReference>
<comment type="caution">
    <text evidence="4">The sequence shown here is derived from an EMBL/GenBank/DDBJ whole genome shotgun (WGS) entry which is preliminary data.</text>
</comment>
<keyword evidence="2" id="KW-0472">Membrane</keyword>
<feature type="transmembrane region" description="Helical" evidence="2">
    <location>
        <begin position="26"/>
        <end position="47"/>
    </location>
</feature>
<feature type="compositionally biased region" description="Basic and acidic residues" evidence="1">
    <location>
        <begin position="306"/>
        <end position="316"/>
    </location>
</feature>
<evidence type="ECO:0000313" key="5">
    <source>
        <dbReference type="Proteomes" id="UP001222325"/>
    </source>
</evidence>
<feature type="transmembrane region" description="Helical" evidence="2">
    <location>
        <begin position="239"/>
        <end position="259"/>
    </location>
</feature>
<dbReference type="InterPro" id="IPR045339">
    <property type="entry name" value="DUF6534"/>
</dbReference>
<dbReference type="Proteomes" id="UP001222325">
    <property type="component" value="Unassembled WGS sequence"/>
</dbReference>
<feature type="domain" description="DUF6534" evidence="3">
    <location>
        <begin position="178"/>
        <end position="262"/>
    </location>
</feature>
<keyword evidence="2" id="KW-1133">Transmembrane helix</keyword>
<name>A0AAD6XGP7_9AGAR</name>
<feature type="transmembrane region" description="Helical" evidence="2">
    <location>
        <begin position="172"/>
        <end position="194"/>
    </location>
</feature>
<evidence type="ECO:0000259" key="3">
    <source>
        <dbReference type="Pfam" id="PF20152"/>
    </source>
</evidence>
<feature type="compositionally biased region" description="Basic and acidic residues" evidence="1">
    <location>
        <begin position="325"/>
        <end position="335"/>
    </location>
</feature>
<accession>A0AAD6XGP7</accession>
<evidence type="ECO:0000313" key="4">
    <source>
        <dbReference type="EMBL" id="KAJ7077693.1"/>
    </source>
</evidence>
<dbReference type="PANTHER" id="PTHR40465">
    <property type="entry name" value="CHROMOSOME 1, WHOLE GENOME SHOTGUN SEQUENCE"/>
    <property type="match status" value="1"/>
</dbReference>
<feature type="transmembrane region" description="Helical" evidence="2">
    <location>
        <begin position="132"/>
        <end position="152"/>
    </location>
</feature>
<reference evidence="4" key="1">
    <citation type="submission" date="2023-03" db="EMBL/GenBank/DDBJ databases">
        <title>Massive genome expansion in bonnet fungi (Mycena s.s.) driven by repeated elements and novel gene families across ecological guilds.</title>
        <authorList>
            <consortium name="Lawrence Berkeley National Laboratory"/>
            <person name="Harder C.B."/>
            <person name="Miyauchi S."/>
            <person name="Viragh M."/>
            <person name="Kuo A."/>
            <person name="Thoen E."/>
            <person name="Andreopoulos B."/>
            <person name="Lu D."/>
            <person name="Skrede I."/>
            <person name="Drula E."/>
            <person name="Henrissat B."/>
            <person name="Morin E."/>
            <person name="Kohler A."/>
            <person name="Barry K."/>
            <person name="LaButti K."/>
            <person name="Morin E."/>
            <person name="Salamov A."/>
            <person name="Lipzen A."/>
            <person name="Mereny Z."/>
            <person name="Hegedus B."/>
            <person name="Baldrian P."/>
            <person name="Stursova M."/>
            <person name="Weitz H."/>
            <person name="Taylor A."/>
            <person name="Grigoriev I.V."/>
            <person name="Nagy L.G."/>
            <person name="Martin F."/>
            <person name="Kauserud H."/>
        </authorList>
    </citation>
    <scope>NUCLEOTIDE SEQUENCE</scope>
    <source>
        <strain evidence="4">CBHHK173m</strain>
    </source>
</reference>
<evidence type="ECO:0000256" key="2">
    <source>
        <dbReference type="SAM" id="Phobius"/>
    </source>
</evidence>
<proteinExistence type="predicted"/>
<protein>
    <recommendedName>
        <fullName evidence="3">DUF6534 domain-containing protein</fullName>
    </recommendedName>
</protein>
<evidence type="ECO:0000256" key="1">
    <source>
        <dbReference type="SAM" id="MobiDB-lite"/>
    </source>
</evidence>
<feature type="region of interest" description="Disordered" evidence="1">
    <location>
        <begin position="287"/>
        <end position="357"/>
    </location>
</feature>
<gene>
    <name evidence="4" type="ORF">B0H15DRAFT_861530</name>
</gene>
<keyword evidence="2" id="KW-0812">Transmembrane</keyword>
<feature type="transmembrane region" description="Helical" evidence="2">
    <location>
        <begin position="214"/>
        <end position="233"/>
    </location>
</feature>
<keyword evidence="5" id="KW-1185">Reference proteome</keyword>
<dbReference type="PANTHER" id="PTHR40465:SF1">
    <property type="entry name" value="DUF6534 DOMAIN-CONTAINING PROTEIN"/>
    <property type="match status" value="1"/>
</dbReference>
<dbReference type="Pfam" id="PF20152">
    <property type="entry name" value="DUF6534"/>
    <property type="match status" value="1"/>
</dbReference>